<keyword evidence="1 3" id="KW-0853">WD repeat</keyword>
<evidence type="ECO:0000259" key="4">
    <source>
        <dbReference type="Pfam" id="PF24883"/>
    </source>
</evidence>
<dbReference type="PRINTS" id="PR00320">
    <property type="entry name" value="GPROTEINBRPT"/>
</dbReference>
<accession>K5W9W9</accession>
<protein>
    <recommendedName>
        <fullName evidence="4">Nephrocystin 3-like N-terminal domain-containing protein</fullName>
    </recommendedName>
</protein>
<feature type="repeat" description="WD" evidence="3">
    <location>
        <begin position="588"/>
        <end position="629"/>
    </location>
</feature>
<dbReference type="GeneID" id="18919991"/>
<dbReference type="InterPro" id="IPR050995">
    <property type="entry name" value="WD-F-box_domain-protein"/>
</dbReference>
<dbReference type="Pfam" id="PF24883">
    <property type="entry name" value="NPHP3_N"/>
    <property type="match status" value="1"/>
</dbReference>
<dbReference type="RefSeq" id="XP_007395273.1">
    <property type="nucleotide sequence ID" value="XM_007395211.1"/>
</dbReference>
<feature type="non-terminal residue" evidence="5">
    <location>
        <position position="976"/>
    </location>
</feature>
<name>K5W9W9_PHACS</name>
<dbReference type="STRING" id="650164.K5W9W9"/>
<feature type="repeat" description="WD" evidence="3">
    <location>
        <begin position="630"/>
        <end position="667"/>
    </location>
</feature>
<feature type="repeat" description="WD" evidence="3">
    <location>
        <begin position="854"/>
        <end position="895"/>
    </location>
</feature>
<sequence length="976" mass="107951">IFRLSGVAGTGKSTIAQSVAKWCSERGYLGASFFCSRDSRECSDVQMIFPTIAYQLGLFVPEFQEKTAEVLRREPYIEKTLVSHQLKCLIVDSLRELPTFPPCAVVIDALDECKDDQATPLIIRALSEHVSGLAPLKIFLTSRPIPNIDHSFRSTGLINTTQHVILHEVPPDTTERDIEIFLRQKMAGIRERYALDRLWPMAKQVARLVKLSNRLFIYAATVVRFIEDPNASDPSGRLRLLLEGQGISSTSVVTPFFQLDKLYLQVLKSAYPNGSRELKLRLKIILGALVLNRDRLSLNAIDMLMLLERGTTRTTLTHLQSVVVVPDDDNAVIRLIHPSFQDFLTDGNRCRDPGLLVSPAIQHRLIAQRCLETMIGGLRMDICNIGRSVPNSEVPKLPKLVAEHISPSLRYANLHWIHHVLCGKVDSELFNLLVKFIESYLLNWLEVMSLLGELGSVVSALQTLRERLLELPLPHSNIIALLYDCQRALQQSFPGLSISCLQVYSGLVPFCPTSSKLREHYTGQGIGLPMVLSGLWQNWDTSTLAIEGHSDTVIAMCFSPDGRRIVSASWDKTVKLWDAVTGSHLHTLEGHEDAIRCVAFSPNGKYIASGSDDKTIIIWDAITGGHLHTLKGHTDNVNTVDFSLDGDITVLVSGSTDHSIRVWDVDNETGSFKTLSPAHNSVVTSIRFSRTGRLLVSASIDGACRVWKFSSAWTCIAQVNHPERIFILSIAVSPDETIFASGQGHPAKDIVLHSAVDGHSIHTLQGHTSTVWSLDFSSDGATLASGSADRTIILWDMASGSTLRTLEGHSNEVYGLRYSPDGQRIASCGRDQSIRVWDLLTRGHESGMYYAAAESQHISIVRSVAFSPDGRILATGSQNNTIRLWDAASGAQLRVLEGHQGLVSHLSFSPDGKMLLSSEYKSKGSEVGVIRLWSVKSGRCEQTFTGHKGGVRMAKFFPDGKRVISCSYDHSIRVWE</sequence>
<dbReference type="SUPFAM" id="SSF50978">
    <property type="entry name" value="WD40 repeat-like"/>
    <property type="match status" value="1"/>
</dbReference>
<dbReference type="InterPro" id="IPR019775">
    <property type="entry name" value="WD40_repeat_CS"/>
</dbReference>
<evidence type="ECO:0000256" key="3">
    <source>
        <dbReference type="PROSITE-ProRule" id="PRU00221"/>
    </source>
</evidence>
<dbReference type="HOGENOM" id="CLU_000288_6_0_1"/>
<feature type="domain" description="Nephrocystin 3-like N-terminal" evidence="4">
    <location>
        <begin position="2"/>
        <end position="143"/>
    </location>
</feature>
<dbReference type="AlphaFoldDB" id="K5W9W9"/>
<feature type="repeat" description="WD" evidence="3">
    <location>
        <begin position="806"/>
        <end position="839"/>
    </location>
</feature>
<dbReference type="SMART" id="SM00320">
    <property type="entry name" value="WD40"/>
    <property type="match status" value="9"/>
</dbReference>
<evidence type="ECO:0000313" key="5">
    <source>
        <dbReference type="EMBL" id="EKM56000.1"/>
    </source>
</evidence>
<feature type="repeat" description="WD" evidence="3">
    <location>
        <begin position="944"/>
        <end position="976"/>
    </location>
</feature>
<organism evidence="5 6">
    <name type="scientific">Phanerochaete carnosa (strain HHB-10118-sp)</name>
    <name type="common">White-rot fungus</name>
    <name type="synonym">Peniophora carnosa</name>
    <dbReference type="NCBI Taxonomy" id="650164"/>
    <lineage>
        <taxon>Eukaryota</taxon>
        <taxon>Fungi</taxon>
        <taxon>Dikarya</taxon>
        <taxon>Basidiomycota</taxon>
        <taxon>Agaricomycotina</taxon>
        <taxon>Agaricomycetes</taxon>
        <taxon>Polyporales</taxon>
        <taxon>Phanerochaetaceae</taxon>
        <taxon>Phanerochaete</taxon>
    </lineage>
</organism>
<dbReference type="PROSITE" id="PS50082">
    <property type="entry name" value="WD_REPEATS_2"/>
    <property type="match status" value="9"/>
</dbReference>
<dbReference type="PROSITE" id="PS50294">
    <property type="entry name" value="WD_REPEATS_REGION"/>
    <property type="match status" value="8"/>
</dbReference>
<evidence type="ECO:0000256" key="2">
    <source>
        <dbReference type="ARBA" id="ARBA00022737"/>
    </source>
</evidence>
<dbReference type="SUPFAM" id="SSF52540">
    <property type="entry name" value="P-loop containing nucleoside triphosphate hydrolases"/>
    <property type="match status" value="1"/>
</dbReference>
<feature type="repeat" description="WD" evidence="3">
    <location>
        <begin position="764"/>
        <end position="805"/>
    </location>
</feature>
<dbReference type="Pfam" id="PF00400">
    <property type="entry name" value="WD40"/>
    <property type="match status" value="9"/>
</dbReference>
<dbReference type="InterPro" id="IPR056884">
    <property type="entry name" value="NPHP3-like_N"/>
</dbReference>
<dbReference type="InterPro" id="IPR020472">
    <property type="entry name" value="WD40_PAC1"/>
</dbReference>
<feature type="repeat" description="WD" evidence="3">
    <location>
        <begin position="676"/>
        <end position="711"/>
    </location>
</feature>
<dbReference type="CDD" id="cd00200">
    <property type="entry name" value="WD40"/>
    <property type="match status" value="1"/>
</dbReference>
<feature type="non-terminal residue" evidence="5">
    <location>
        <position position="1"/>
    </location>
</feature>
<dbReference type="PANTHER" id="PTHR14604">
    <property type="entry name" value="WD40 REPEAT PF20"/>
    <property type="match status" value="1"/>
</dbReference>
<dbReference type="InterPro" id="IPR027417">
    <property type="entry name" value="P-loop_NTPase"/>
</dbReference>
<evidence type="ECO:0000256" key="1">
    <source>
        <dbReference type="ARBA" id="ARBA00022574"/>
    </source>
</evidence>
<dbReference type="InterPro" id="IPR001680">
    <property type="entry name" value="WD40_rpt"/>
</dbReference>
<evidence type="ECO:0000313" key="6">
    <source>
        <dbReference type="Proteomes" id="UP000008370"/>
    </source>
</evidence>
<feature type="repeat" description="WD" evidence="3">
    <location>
        <begin position="896"/>
        <end position="943"/>
    </location>
</feature>
<dbReference type="EMBL" id="JH930472">
    <property type="protein sequence ID" value="EKM56000.1"/>
    <property type="molecule type" value="Genomic_DNA"/>
</dbReference>
<dbReference type="KEGG" id="pco:PHACADRAFT_53122"/>
<reference evidence="5 6" key="1">
    <citation type="journal article" date="2012" name="BMC Genomics">
        <title>Comparative genomics of the white-rot fungi, Phanerochaete carnosa and P. chrysosporium, to elucidate the genetic basis of the distinct wood types they colonize.</title>
        <authorList>
            <person name="Suzuki H."/>
            <person name="MacDonald J."/>
            <person name="Syed K."/>
            <person name="Salamov A."/>
            <person name="Hori C."/>
            <person name="Aerts A."/>
            <person name="Henrissat B."/>
            <person name="Wiebenga A."/>
            <person name="vanKuyk P.A."/>
            <person name="Barry K."/>
            <person name="Lindquist E."/>
            <person name="LaButti K."/>
            <person name="Lapidus A."/>
            <person name="Lucas S."/>
            <person name="Coutinho P."/>
            <person name="Gong Y."/>
            <person name="Samejima M."/>
            <person name="Mahadevan R."/>
            <person name="Abou-Zaid M."/>
            <person name="de Vries R.P."/>
            <person name="Igarashi K."/>
            <person name="Yadav J.S."/>
            <person name="Grigoriev I.V."/>
            <person name="Master E.R."/>
        </authorList>
    </citation>
    <scope>NUCLEOTIDE SEQUENCE [LARGE SCALE GENOMIC DNA]</scope>
    <source>
        <strain evidence="5 6">HHB-10118-sp</strain>
    </source>
</reference>
<dbReference type="SUPFAM" id="SSF50969">
    <property type="entry name" value="YVTN repeat-like/Quinoprotein amine dehydrogenase"/>
    <property type="match status" value="1"/>
</dbReference>
<dbReference type="InParanoid" id="K5W9W9"/>
<proteinExistence type="predicted"/>
<dbReference type="Gene3D" id="2.130.10.10">
    <property type="entry name" value="YVTN repeat-like/Quinoprotein amine dehydrogenase"/>
    <property type="match status" value="3"/>
</dbReference>
<feature type="repeat" description="WD" evidence="3">
    <location>
        <begin position="546"/>
        <end position="587"/>
    </location>
</feature>
<dbReference type="Gene3D" id="3.40.50.300">
    <property type="entry name" value="P-loop containing nucleotide triphosphate hydrolases"/>
    <property type="match status" value="1"/>
</dbReference>
<dbReference type="InterPro" id="IPR011044">
    <property type="entry name" value="Quino_amine_DH_bsu"/>
</dbReference>
<dbReference type="InterPro" id="IPR015943">
    <property type="entry name" value="WD40/YVTN_repeat-like_dom_sf"/>
</dbReference>
<dbReference type="InterPro" id="IPR036322">
    <property type="entry name" value="WD40_repeat_dom_sf"/>
</dbReference>
<dbReference type="Proteomes" id="UP000008370">
    <property type="component" value="Unassembled WGS sequence"/>
</dbReference>
<keyword evidence="2" id="KW-0677">Repeat</keyword>
<gene>
    <name evidence="5" type="ORF">PHACADRAFT_53122</name>
</gene>
<keyword evidence="6" id="KW-1185">Reference proteome</keyword>
<dbReference type="PROSITE" id="PS00678">
    <property type="entry name" value="WD_REPEATS_1"/>
    <property type="match status" value="4"/>
</dbReference>
<dbReference type="OrthoDB" id="2804352at2759"/>
<dbReference type="PANTHER" id="PTHR14604:SF4">
    <property type="entry name" value="F-BOX DOMAIN-CONTAINING PROTEIN"/>
    <property type="match status" value="1"/>
</dbReference>